<accession>A0A7G9RJK5</accession>
<dbReference type="AlphaFoldDB" id="A0A7G9RJK5"/>
<dbReference type="SMART" id="SM00895">
    <property type="entry name" value="FCD"/>
    <property type="match status" value="1"/>
</dbReference>
<dbReference type="SUPFAM" id="SSF46785">
    <property type="entry name" value="Winged helix' DNA-binding domain"/>
    <property type="match status" value="1"/>
</dbReference>
<dbReference type="PANTHER" id="PTHR43537">
    <property type="entry name" value="TRANSCRIPTIONAL REGULATOR, GNTR FAMILY"/>
    <property type="match status" value="1"/>
</dbReference>
<feature type="domain" description="HTH gntR-type" evidence="4">
    <location>
        <begin position="12"/>
        <end position="80"/>
    </location>
</feature>
<dbReference type="KEGG" id="drg:H9K76_14315"/>
<dbReference type="PROSITE" id="PS50949">
    <property type="entry name" value="HTH_GNTR"/>
    <property type="match status" value="1"/>
</dbReference>
<evidence type="ECO:0000313" key="6">
    <source>
        <dbReference type="Proteomes" id="UP000515811"/>
    </source>
</evidence>
<dbReference type="CDD" id="cd07377">
    <property type="entry name" value="WHTH_GntR"/>
    <property type="match status" value="1"/>
</dbReference>
<dbReference type="Gene3D" id="1.10.10.10">
    <property type="entry name" value="Winged helix-like DNA-binding domain superfamily/Winged helix DNA-binding domain"/>
    <property type="match status" value="1"/>
</dbReference>
<organism evidence="5 6">
    <name type="scientific">Diaphorobacter ruginosibacter</name>
    <dbReference type="NCBI Taxonomy" id="1715720"/>
    <lineage>
        <taxon>Bacteria</taxon>
        <taxon>Pseudomonadati</taxon>
        <taxon>Pseudomonadota</taxon>
        <taxon>Betaproteobacteria</taxon>
        <taxon>Burkholderiales</taxon>
        <taxon>Comamonadaceae</taxon>
        <taxon>Diaphorobacter</taxon>
    </lineage>
</organism>
<keyword evidence="6" id="KW-1185">Reference proteome</keyword>
<dbReference type="SMART" id="SM00345">
    <property type="entry name" value="HTH_GNTR"/>
    <property type="match status" value="1"/>
</dbReference>
<dbReference type="InterPro" id="IPR036390">
    <property type="entry name" value="WH_DNA-bd_sf"/>
</dbReference>
<dbReference type="Pfam" id="PF00392">
    <property type="entry name" value="GntR"/>
    <property type="match status" value="1"/>
</dbReference>
<sequence>MPPQFKPVASGARLADQVADTLAAEIRSGRLEVGARLPTEAVLASQFEVSRTVVREAVSRLKSLGLVASRQGSGVFVREPEAEPLRFEVAHMASRDAVVQMAELRRPLESEVAALAAERKTPEDMARIRAAIEALEQAVARGESGAEQDLAFHLAVAGAAHNTFLIGTLQYLHGLLQGAIRVTRANEARRNDFTHAVANEHARIADAIASGDAKAAREAAKTHMDNAIKRILHADPAFWQQEGTRLAQPLIQVSPSGTS</sequence>
<evidence type="ECO:0000313" key="5">
    <source>
        <dbReference type="EMBL" id="QNN55780.1"/>
    </source>
</evidence>
<evidence type="ECO:0000256" key="1">
    <source>
        <dbReference type="ARBA" id="ARBA00023015"/>
    </source>
</evidence>
<keyword evidence="2" id="KW-0238">DNA-binding</keyword>
<keyword evidence="3" id="KW-0804">Transcription</keyword>
<dbReference type="Gene3D" id="1.20.120.530">
    <property type="entry name" value="GntR ligand-binding domain-like"/>
    <property type="match status" value="1"/>
</dbReference>
<dbReference type="Proteomes" id="UP000515811">
    <property type="component" value="Chromosome"/>
</dbReference>
<reference evidence="5 6" key="1">
    <citation type="submission" date="2020-08" db="EMBL/GenBank/DDBJ databases">
        <title>Genome sequence of Diaphorobacter ruginosibacter DSM 27467T.</title>
        <authorList>
            <person name="Hyun D.-W."/>
            <person name="Bae J.-W."/>
        </authorList>
    </citation>
    <scope>NUCLEOTIDE SEQUENCE [LARGE SCALE GENOMIC DNA]</scope>
    <source>
        <strain evidence="5 6">DSM 27467</strain>
    </source>
</reference>
<dbReference type="InterPro" id="IPR008920">
    <property type="entry name" value="TF_FadR/GntR_C"/>
</dbReference>
<evidence type="ECO:0000256" key="2">
    <source>
        <dbReference type="ARBA" id="ARBA00023125"/>
    </source>
</evidence>
<dbReference type="RefSeq" id="WP_187596053.1">
    <property type="nucleotide sequence ID" value="NZ_CP060714.1"/>
</dbReference>
<evidence type="ECO:0000259" key="4">
    <source>
        <dbReference type="PROSITE" id="PS50949"/>
    </source>
</evidence>
<dbReference type="InterPro" id="IPR011711">
    <property type="entry name" value="GntR_C"/>
</dbReference>
<dbReference type="PANTHER" id="PTHR43537:SF5">
    <property type="entry name" value="UXU OPERON TRANSCRIPTIONAL REGULATOR"/>
    <property type="match status" value="1"/>
</dbReference>
<dbReference type="GO" id="GO:0003677">
    <property type="term" value="F:DNA binding"/>
    <property type="evidence" value="ECO:0007669"/>
    <property type="project" value="UniProtKB-KW"/>
</dbReference>
<dbReference type="PRINTS" id="PR00035">
    <property type="entry name" value="HTHGNTR"/>
</dbReference>
<name>A0A7G9RJK5_9BURK</name>
<keyword evidence="1" id="KW-0805">Transcription regulation</keyword>
<dbReference type="InterPro" id="IPR000524">
    <property type="entry name" value="Tscrpt_reg_HTH_GntR"/>
</dbReference>
<dbReference type="SUPFAM" id="SSF48008">
    <property type="entry name" value="GntR ligand-binding domain-like"/>
    <property type="match status" value="1"/>
</dbReference>
<dbReference type="GO" id="GO:0003700">
    <property type="term" value="F:DNA-binding transcription factor activity"/>
    <property type="evidence" value="ECO:0007669"/>
    <property type="project" value="InterPro"/>
</dbReference>
<gene>
    <name evidence="5" type="ORF">H9K76_14315</name>
</gene>
<protein>
    <submittedName>
        <fullName evidence="5">FadR family transcriptional regulator</fullName>
    </submittedName>
</protein>
<dbReference type="InterPro" id="IPR036388">
    <property type="entry name" value="WH-like_DNA-bd_sf"/>
</dbReference>
<proteinExistence type="predicted"/>
<dbReference type="Pfam" id="PF07729">
    <property type="entry name" value="FCD"/>
    <property type="match status" value="1"/>
</dbReference>
<dbReference type="EMBL" id="CP060714">
    <property type="protein sequence ID" value="QNN55780.1"/>
    <property type="molecule type" value="Genomic_DNA"/>
</dbReference>
<evidence type="ECO:0000256" key="3">
    <source>
        <dbReference type="ARBA" id="ARBA00023163"/>
    </source>
</evidence>